<evidence type="ECO:0000256" key="9">
    <source>
        <dbReference type="ARBA" id="ARBA00022989"/>
    </source>
</evidence>
<keyword evidence="3 12" id="KW-0813">Transport</keyword>
<dbReference type="InterPro" id="IPR023051">
    <property type="entry name" value="Kup"/>
</dbReference>
<dbReference type="EMBL" id="LFZS01000008">
    <property type="protein sequence ID" value="ONN53664.1"/>
    <property type="molecule type" value="Genomic_DNA"/>
</dbReference>
<reference evidence="15 16" key="1">
    <citation type="submission" date="2015-07" db="EMBL/GenBank/DDBJ databases">
        <title>Acinetobacter yuneri, a novel member of Acinetobacter calcoaceticus-Acinetobacter baumannii complex isolated from clinical specimen.</title>
        <authorList>
            <person name="Yu Y."/>
        </authorList>
    </citation>
    <scope>NUCLEOTIDE SEQUENCE [LARGE SCALE GENOMIC DNA]</scope>
    <source>
        <strain evidence="15 16">A362</strain>
    </source>
</reference>
<keyword evidence="7 12" id="KW-0769">Symport</keyword>
<comment type="subcellular location">
    <subcellularLocation>
        <location evidence="12">Cell membrane</location>
        <topology evidence="12">Multi-pass membrane protein</topology>
    </subcellularLocation>
    <subcellularLocation>
        <location evidence="1">Membrane</location>
        <topology evidence="1">Multi-pass membrane protein</topology>
    </subcellularLocation>
</comment>
<proteinExistence type="inferred from homology"/>
<evidence type="ECO:0000256" key="11">
    <source>
        <dbReference type="ARBA" id="ARBA00023136"/>
    </source>
</evidence>
<comment type="catalytic activity">
    <reaction evidence="12">
        <text>K(+)(in) + H(+)(in) = K(+)(out) + H(+)(out)</text>
        <dbReference type="Rhea" id="RHEA:28490"/>
        <dbReference type="ChEBI" id="CHEBI:15378"/>
        <dbReference type="ChEBI" id="CHEBI:29103"/>
    </reaction>
</comment>
<evidence type="ECO:0000256" key="5">
    <source>
        <dbReference type="ARBA" id="ARBA00022538"/>
    </source>
</evidence>
<dbReference type="PANTHER" id="PTHR30540:SF79">
    <property type="entry name" value="LOW AFFINITY POTASSIUM TRANSPORT SYSTEM PROTEIN KUP"/>
    <property type="match status" value="1"/>
</dbReference>
<dbReference type="RefSeq" id="WP_077169534.1">
    <property type="nucleotide sequence ID" value="NZ_LFZS01000008.1"/>
</dbReference>
<evidence type="ECO:0000259" key="14">
    <source>
        <dbReference type="Pfam" id="PF22776"/>
    </source>
</evidence>
<feature type="transmembrane region" description="Helical" evidence="12">
    <location>
        <begin position="290"/>
        <end position="313"/>
    </location>
</feature>
<feature type="transmembrane region" description="Helical" evidence="12">
    <location>
        <begin position="216"/>
        <end position="237"/>
    </location>
</feature>
<accession>A0A1V2UUN2</accession>
<evidence type="ECO:0000256" key="7">
    <source>
        <dbReference type="ARBA" id="ARBA00022847"/>
    </source>
</evidence>
<dbReference type="Proteomes" id="UP000189376">
    <property type="component" value="Unassembled WGS sequence"/>
</dbReference>
<evidence type="ECO:0000259" key="13">
    <source>
        <dbReference type="Pfam" id="PF02705"/>
    </source>
</evidence>
<dbReference type="AlphaFoldDB" id="A0A1V2UUN2"/>
<evidence type="ECO:0000313" key="16">
    <source>
        <dbReference type="Proteomes" id="UP000189376"/>
    </source>
</evidence>
<keyword evidence="6 12" id="KW-0812">Transmembrane</keyword>
<feature type="transmembrane region" description="Helical" evidence="12">
    <location>
        <begin position="400"/>
        <end position="421"/>
    </location>
</feature>
<keyword evidence="4 12" id="KW-1003">Cell membrane</keyword>
<keyword evidence="11 12" id="KW-0472">Membrane</keyword>
<feature type="transmembrane region" description="Helical" evidence="12">
    <location>
        <begin position="341"/>
        <end position="361"/>
    </location>
</feature>
<keyword evidence="9 12" id="KW-1133">Transmembrane helix</keyword>
<evidence type="ECO:0000256" key="3">
    <source>
        <dbReference type="ARBA" id="ARBA00022448"/>
    </source>
</evidence>
<keyword evidence="16" id="KW-1185">Reference proteome</keyword>
<dbReference type="Pfam" id="PF22776">
    <property type="entry name" value="K_trans_C"/>
    <property type="match status" value="1"/>
</dbReference>
<comment type="caution">
    <text evidence="15">The sequence shown here is derived from an EMBL/GenBank/DDBJ whole genome shotgun (WGS) entry which is preliminary data.</text>
</comment>
<keyword evidence="5 12" id="KW-0633">Potassium transport</keyword>
<dbReference type="GO" id="GO:0015079">
    <property type="term" value="F:potassium ion transmembrane transporter activity"/>
    <property type="evidence" value="ECO:0007669"/>
    <property type="project" value="UniProtKB-UniRule"/>
</dbReference>
<evidence type="ECO:0000256" key="4">
    <source>
        <dbReference type="ARBA" id="ARBA00022475"/>
    </source>
</evidence>
<evidence type="ECO:0000256" key="8">
    <source>
        <dbReference type="ARBA" id="ARBA00022958"/>
    </source>
</evidence>
<evidence type="ECO:0000313" key="15">
    <source>
        <dbReference type="EMBL" id="ONN53664.1"/>
    </source>
</evidence>
<dbReference type="PANTHER" id="PTHR30540">
    <property type="entry name" value="OSMOTIC STRESS POTASSIUM TRANSPORTER"/>
    <property type="match status" value="1"/>
</dbReference>
<dbReference type="GO" id="GO:0005886">
    <property type="term" value="C:plasma membrane"/>
    <property type="evidence" value="ECO:0007669"/>
    <property type="project" value="UniProtKB-SubCell"/>
</dbReference>
<dbReference type="HAMAP" id="MF_01522">
    <property type="entry name" value="Kup"/>
    <property type="match status" value="1"/>
</dbReference>
<evidence type="ECO:0000256" key="2">
    <source>
        <dbReference type="ARBA" id="ARBA00007019"/>
    </source>
</evidence>
<feature type="transmembrane region" description="Helical" evidence="12">
    <location>
        <begin position="102"/>
        <end position="123"/>
    </location>
</feature>
<keyword evidence="8 12" id="KW-0630">Potassium</keyword>
<dbReference type="InterPro" id="IPR053952">
    <property type="entry name" value="K_trans_C"/>
</dbReference>
<dbReference type="Pfam" id="PF02705">
    <property type="entry name" value="K_trans"/>
    <property type="match status" value="1"/>
</dbReference>
<gene>
    <name evidence="12" type="primary">kup</name>
    <name evidence="15" type="ORF">AC058_12280</name>
</gene>
<dbReference type="InterPro" id="IPR003855">
    <property type="entry name" value="K+_transporter"/>
</dbReference>
<feature type="transmembrane region" description="Helical" evidence="12">
    <location>
        <begin position="143"/>
        <end position="161"/>
    </location>
</feature>
<feature type="transmembrane region" description="Helical" evidence="12">
    <location>
        <begin position="173"/>
        <end position="193"/>
    </location>
</feature>
<organism evidence="15 16">
    <name type="scientific">Acinetobacter genomosp. 33YU</name>
    <dbReference type="NCBI Taxonomy" id="1675530"/>
    <lineage>
        <taxon>Bacteria</taxon>
        <taxon>Pseudomonadati</taxon>
        <taxon>Pseudomonadota</taxon>
        <taxon>Gammaproteobacteria</taxon>
        <taxon>Moraxellales</taxon>
        <taxon>Moraxellaceae</taxon>
        <taxon>Acinetobacter</taxon>
    </lineage>
</organism>
<evidence type="ECO:0000256" key="6">
    <source>
        <dbReference type="ARBA" id="ARBA00022692"/>
    </source>
</evidence>
<protein>
    <recommendedName>
        <fullName evidence="12">Probable potassium transport system protein Kup</fullName>
    </recommendedName>
</protein>
<feature type="domain" description="K+ potassium transporter C-terminal" evidence="14">
    <location>
        <begin position="478"/>
        <end position="626"/>
    </location>
</feature>
<keyword evidence="10 12" id="KW-0406">Ion transport</keyword>
<sequence>MSSHEIGRQKMSAMTLGALGVVFGDIGTSPLYAFTQCFHTSHNVPINEANVLGILSLIFWALMIVVSLKFSMLIMRADNHGEGGILALLALNMHNKQIGPKVRFGLITIGLFGASLFFGDGIITPAISVLSAVEGLSVATPIFTPYVIPITIVILIGLFMIQKKGTGSVGRFFGPIMLLWFFSIGFIGLSHIIKNPFILNMLNPYWALPFIENNPVTAFVVMGAVVLTITGGEALYADMGHFGRKPIQLAWFFVALPCLVLNYAGQGALILQNPQAIDNTFFMMVPKIALYPMIALATAATVIASQAVISGVFSMARQAMQLGYLPRFAIDHTSESEIGQIYIPALNWMLLGMIISLVLMFQSSANLGSAYGIAVTLTMFCDTILVAFIMYHLWKWPSWVMLLIAIPLLIPDLLFIASTSLKIVDGGWFPLMMGAITFIIMTTWRRGRELLLNKLQSDTMPLDLFIKSLESSAYMVRGTAVFMTSSPKVVPHALLHNLKHNKILHERNILITINTRDIPYVDESERIDVEVLDKHFLRVTAYYGFKEQPNVPQALEQALTKLNQPYNIMDTSFFVSRERVIHNVGDGIVSWREKLFISMQLNTSPASDFFQIPANRVVEMGSQVEI</sequence>
<evidence type="ECO:0000256" key="1">
    <source>
        <dbReference type="ARBA" id="ARBA00004141"/>
    </source>
</evidence>
<dbReference type="GO" id="GO:0015293">
    <property type="term" value="F:symporter activity"/>
    <property type="evidence" value="ECO:0007669"/>
    <property type="project" value="UniProtKB-UniRule"/>
</dbReference>
<evidence type="ECO:0000256" key="12">
    <source>
        <dbReference type="HAMAP-Rule" id="MF_01522"/>
    </source>
</evidence>
<feature type="transmembrane region" description="Helical" evidence="12">
    <location>
        <begin position="49"/>
        <end position="68"/>
    </location>
</feature>
<feature type="transmembrane region" description="Helical" evidence="12">
    <location>
        <begin position="249"/>
        <end position="270"/>
    </location>
</feature>
<feature type="transmembrane region" description="Helical" evidence="12">
    <location>
        <begin position="373"/>
        <end position="393"/>
    </location>
</feature>
<comment type="function">
    <text evidence="12">Transport of potassium into the cell. Likely operates as a K(+):H(+) symporter.</text>
</comment>
<evidence type="ECO:0000256" key="10">
    <source>
        <dbReference type="ARBA" id="ARBA00023065"/>
    </source>
</evidence>
<feature type="transmembrane region" description="Helical" evidence="12">
    <location>
        <begin position="427"/>
        <end position="444"/>
    </location>
</feature>
<dbReference type="InterPro" id="IPR053951">
    <property type="entry name" value="K_trans_N"/>
</dbReference>
<feature type="domain" description="K+ potassium transporter integral membrane" evidence="13">
    <location>
        <begin position="15"/>
        <end position="467"/>
    </location>
</feature>
<comment type="similarity">
    <text evidence="2 12">Belongs to the HAK/KUP transporter (TC 2.A.72) family.</text>
</comment>
<name>A0A1V2UUN2_9GAMM</name>